<keyword evidence="7" id="KW-0325">Glycoprotein</keyword>
<accession>A0AAV3AGS6</accession>
<comment type="caution">
    <text evidence="11">The sequence shown here is derived from an EMBL/GenBank/DDBJ whole genome shotgun (WGS) entry which is preliminary data.</text>
</comment>
<dbReference type="AlphaFoldDB" id="A0AAV3AGS6"/>
<dbReference type="PANTHER" id="PTHR10258">
    <property type="entry name" value="CALCIUM-ACTIVATED POTASSIUM CHANNEL SUBUNIT BETA"/>
    <property type="match status" value="1"/>
</dbReference>
<keyword evidence="2" id="KW-0813">Transport</keyword>
<proteinExistence type="predicted"/>
<dbReference type="PRINTS" id="PR01450">
    <property type="entry name" value="BKCHANNELB"/>
</dbReference>
<evidence type="ECO:0008006" key="13">
    <source>
        <dbReference type="Google" id="ProtNLM"/>
    </source>
</evidence>
<sequence length="304" mass="34524">MTIFGENMWMPPVAHRQSFSVPIQTTLQSSRRRYFREAFSSVPGKVKRKESGSDGVKTADKMKKQVSNAGEDRAMLLGFTMMGLSVLMFFLLGIAILKPFMLNVWNEESNCTIIQADIMDDWVDCSFTCGVDCHGQSKYPCLQILVNVSASGHIAALHYNEEAVQINPKCFYVPKCQRDKNDLLDGVLDVKQYFERKNDTPFVCFHQRDSKPEDVILIKKYDRSVVFHCLFWPTLMLVGGASIVGMVKLTQHLSLMCMVYCSPGKEEAGNVSPRPNSQQSKTKKDDKTLRWRLNSQNMTRSSFS</sequence>
<gene>
    <name evidence="11" type="ORF">GDO54_010481</name>
</gene>
<dbReference type="InterPro" id="IPR003930">
    <property type="entry name" value="K_chnl_Ca-activ_BK_bsu"/>
</dbReference>
<keyword evidence="8" id="KW-0407">Ion channel</keyword>
<dbReference type="GO" id="GO:0015269">
    <property type="term" value="F:calcium-activated potassium channel activity"/>
    <property type="evidence" value="ECO:0007669"/>
    <property type="project" value="InterPro"/>
</dbReference>
<evidence type="ECO:0000313" key="11">
    <source>
        <dbReference type="EMBL" id="DBA26188.1"/>
    </source>
</evidence>
<keyword evidence="3 10" id="KW-0812">Transmembrane</keyword>
<dbReference type="Pfam" id="PF03185">
    <property type="entry name" value="CaKB"/>
    <property type="match status" value="1"/>
</dbReference>
<evidence type="ECO:0000256" key="9">
    <source>
        <dbReference type="SAM" id="MobiDB-lite"/>
    </source>
</evidence>
<evidence type="ECO:0000256" key="6">
    <source>
        <dbReference type="ARBA" id="ARBA00023136"/>
    </source>
</evidence>
<dbReference type="GO" id="GO:0005513">
    <property type="term" value="P:detection of calcium ion"/>
    <property type="evidence" value="ECO:0007669"/>
    <property type="project" value="TreeGrafter"/>
</dbReference>
<keyword evidence="4 10" id="KW-1133">Transmembrane helix</keyword>
<evidence type="ECO:0000313" key="12">
    <source>
        <dbReference type="Proteomes" id="UP001181693"/>
    </source>
</evidence>
<evidence type="ECO:0000256" key="4">
    <source>
        <dbReference type="ARBA" id="ARBA00022989"/>
    </source>
</evidence>
<dbReference type="EMBL" id="DYDO01000004">
    <property type="protein sequence ID" value="DBA26188.1"/>
    <property type="molecule type" value="Genomic_DNA"/>
</dbReference>
<dbReference type="GO" id="GO:0008076">
    <property type="term" value="C:voltage-gated potassium channel complex"/>
    <property type="evidence" value="ECO:0007669"/>
    <property type="project" value="TreeGrafter"/>
</dbReference>
<evidence type="ECO:0000256" key="2">
    <source>
        <dbReference type="ARBA" id="ARBA00022448"/>
    </source>
</evidence>
<feature type="transmembrane region" description="Helical" evidence="10">
    <location>
        <begin position="225"/>
        <end position="247"/>
    </location>
</feature>
<dbReference type="PANTHER" id="PTHR10258:SF4">
    <property type="entry name" value="CALCIUM-ACTIVATED POTASSIUM CHANNEL SUBUNIT BETA-3"/>
    <property type="match status" value="1"/>
</dbReference>
<feature type="region of interest" description="Disordered" evidence="9">
    <location>
        <begin position="266"/>
        <end position="304"/>
    </location>
</feature>
<reference evidence="11" key="1">
    <citation type="thesis" date="2020" institute="ProQuest LLC" country="789 East Eisenhower Parkway, Ann Arbor, MI, USA">
        <title>Comparative Genomics and Chromosome Evolution.</title>
        <authorList>
            <person name="Mudd A.B."/>
        </authorList>
    </citation>
    <scope>NUCLEOTIDE SEQUENCE</scope>
    <source>
        <strain evidence="11">1538</strain>
        <tissue evidence="11">Blood</tissue>
    </source>
</reference>
<evidence type="ECO:0000256" key="5">
    <source>
        <dbReference type="ARBA" id="ARBA00023065"/>
    </source>
</evidence>
<name>A0AAV3AGS6_PYXAD</name>
<evidence type="ECO:0000256" key="1">
    <source>
        <dbReference type="ARBA" id="ARBA00004141"/>
    </source>
</evidence>
<feature type="compositionally biased region" description="Polar residues" evidence="9">
    <location>
        <begin position="293"/>
        <end position="304"/>
    </location>
</feature>
<feature type="transmembrane region" description="Helical" evidence="10">
    <location>
        <begin position="74"/>
        <end position="97"/>
    </location>
</feature>
<evidence type="ECO:0000256" key="10">
    <source>
        <dbReference type="SAM" id="Phobius"/>
    </source>
</evidence>
<dbReference type="Proteomes" id="UP001181693">
    <property type="component" value="Unassembled WGS sequence"/>
</dbReference>
<evidence type="ECO:0000256" key="7">
    <source>
        <dbReference type="ARBA" id="ARBA00023180"/>
    </source>
</evidence>
<evidence type="ECO:0000256" key="8">
    <source>
        <dbReference type="ARBA" id="ARBA00023303"/>
    </source>
</evidence>
<protein>
    <recommendedName>
        <fullName evidence="13">Calcium-activated potassium channel subunit beta-3</fullName>
    </recommendedName>
</protein>
<keyword evidence="5" id="KW-0406">Ion transport</keyword>
<comment type="subcellular location">
    <subcellularLocation>
        <location evidence="1">Membrane</location>
        <topology evidence="1">Multi-pass membrane protein</topology>
    </subcellularLocation>
</comment>
<evidence type="ECO:0000256" key="3">
    <source>
        <dbReference type="ARBA" id="ARBA00022692"/>
    </source>
</evidence>
<dbReference type="GO" id="GO:0015459">
    <property type="term" value="F:potassium channel regulator activity"/>
    <property type="evidence" value="ECO:0007669"/>
    <property type="project" value="TreeGrafter"/>
</dbReference>
<keyword evidence="6 10" id="KW-0472">Membrane</keyword>
<organism evidence="11 12">
    <name type="scientific">Pyxicephalus adspersus</name>
    <name type="common">African bullfrog</name>
    <dbReference type="NCBI Taxonomy" id="30357"/>
    <lineage>
        <taxon>Eukaryota</taxon>
        <taxon>Metazoa</taxon>
        <taxon>Chordata</taxon>
        <taxon>Craniata</taxon>
        <taxon>Vertebrata</taxon>
        <taxon>Euteleostomi</taxon>
        <taxon>Amphibia</taxon>
        <taxon>Batrachia</taxon>
        <taxon>Anura</taxon>
        <taxon>Neobatrachia</taxon>
        <taxon>Ranoidea</taxon>
        <taxon>Pyxicephalidae</taxon>
        <taxon>Pyxicephalinae</taxon>
        <taxon>Pyxicephalus</taxon>
    </lineage>
</organism>
<keyword evidence="12" id="KW-1185">Reference proteome</keyword>